<dbReference type="Proteomes" id="UP000289555">
    <property type="component" value="Chromosome"/>
</dbReference>
<reference evidence="2" key="1">
    <citation type="journal article" date="2019" name="Microbiol. Resour. Announc.">
        <title>Complete Genome Sequence of Halomonas olivaria, a Moderately Halophilic Bacterium Isolated from Olive Processing Effluents, Obtained by Nanopore Sequencing.</title>
        <authorList>
            <person name="Nagata S."/>
            <person name="Ii K.M."/>
            <person name="Tsukimi T."/>
            <person name="Miura M.C."/>
            <person name="Galipon J."/>
            <person name="Arakawa K."/>
        </authorList>
    </citation>
    <scope>NUCLEOTIDE SEQUENCE [LARGE SCALE GENOMIC DNA]</scope>
    <source>
        <strain evidence="2">TYRC17</strain>
    </source>
</reference>
<name>A0ABM7GJ66_9GAMM</name>
<evidence type="ECO:0000313" key="2">
    <source>
        <dbReference type="Proteomes" id="UP000289555"/>
    </source>
</evidence>
<dbReference type="SUPFAM" id="SSF56655">
    <property type="entry name" value="Carbohydrate phosphatase"/>
    <property type="match status" value="1"/>
</dbReference>
<organism evidence="1 2">
    <name type="scientific">Vreelandella olivaria</name>
    <dbReference type="NCBI Taxonomy" id="390919"/>
    <lineage>
        <taxon>Bacteria</taxon>
        <taxon>Pseudomonadati</taxon>
        <taxon>Pseudomonadota</taxon>
        <taxon>Gammaproteobacteria</taxon>
        <taxon>Oceanospirillales</taxon>
        <taxon>Halomonadaceae</taxon>
        <taxon>Vreelandella</taxon>
    </lineage>
</organism>
<proteinExistence type="predicted"/>
<keyword evidence="2" id="KW-1185">Reference proteome</keyword>
<protein>
    <submittedName>
        <fullName evidence="1">Uncharacterized protein</fullName>
    </submittedName>
</protein>
<accession>A0ABM7GJ66</accession>
<gene>
    <name evidence="1" type="ORF">HORIV_31040</name>
</gene>
<evidence type="ECO:0000313" key="1">
    <source>
        <dbReference type="EMBL" id="BBI50683.1"/>
    </source>
</evidence>
<dbReference type="EMBL" id="AP019416">
    <property type="protein sequence ID" value="BBI50683.1"/>
    <property type="molecule type" value="Genomic_DNA"/>
</dbReference>
<sequence>MDVAVDKLISQRLEEHFPGEARLSEELAPRALYMKRRQNCGWWIPLMARLISLKGFAM</sequence>